<dbReference type="InterPro" id="IPR004939">
    <property type="entry name" value="APC_su10/DOC_dom"/>
</dbReference>
<proteinExistence type="inferred from homology"/>
<evidence type="ECO:0000256" key="9">
    <source>
        <dbReference type="ARBA" id="ARBA00023136"/>
    </source>
</evidence>
<evidence type="ECO:0000259" key="13">
    <source>
        <dbReference type="PROSITE" id="PS50089"/>
    </source>
</evidence>
<dbReference type="InterPro" id="IPR000175">
    <property type="entry name" value="Na/ntran_symport"/>
</dbReference>
<feature type="transmembrane region" description="Helical" evidence="12">
    <location>
        <begin position="2260"/>
        <end position="2281"/>
    </location>
</feature>
<dbReference type="InterPro" id="IPR037272">
    <property type="entry name" value="SNS_sf"/>
</dbReference>
<feature type="transmembrane region" description="Helical" evidence="12">
    <location>
        <begin position="2049"/>
        <end position="2073"/>
    </location>
</feature>
<evidence type="ECO:0000256" key="8">
    <source>
        <dbReference type="ARBA" id="ARBA00022989"/>
    </source>
</evidence>
<keyword evidence="6" id="KW-0862">Zinc</keyword>
<dbReference type="Proteomes" id="UP001153292">
    <property type="component" value="Chromosome 2"/>
</dbReference>
<evidence type="ECO:0000256" key="5">
    <source>
        <dbReference type="ARBA" id="ARBA00022771"/>
    </source>
</evidence>
<dbReference type="InterPro" id="IPR008979">
    <property type="entry name" value="Galactose-bd-like_sf"/>
</dbReference>
<feature type="region of interest" description="Disordered" evidence="11">
    <location>
        <begin position="527"/>
        <end position="564"/>
    </location>
</feature>
<dbReference type="InterPro" id="IPR001841">
    <property type="entry name" value="Znf_RING"/>
</dbReference>
<gene>
    <name evidence="14" type="ORF">CHILSU_LOCUS5301</name>
</gene>
<feature type="transmembrane region" description="Helical" evidence="12">
    <location>
        <begin position="2293"/>
        <end position="2318"/>
    </location>
</feature>
<feature type="region of interest" description="Disordered" evidence="11">
    <location>
        <begin position="771"/>
        <end position="790"/>
    </location>
</feature>
<comment type="subcellular location">
    <subcellularLocation>
        <location evidence="1">Membrane</location>
        <topology evidence="1">Multi-pass membrane protein</topology>
    </subcellularLocation>
</comment>
<keyword evidence="5 10" id="KW-0863">Zinc-finger</keyword>
<evidence type="ECO:0000256" key="6">
    <source>
        <dbReference type="ARBA" id="ARBA00022833"/>
    </source>
</evidence>
<keyword evidence="8 12" id="KW-1133">Transmembrane helix</keyword>
<feature type="compositionally biased region" description="Pro residues" evidence="11">
    <location>
        <begin position="780"/>
        <end position="790"/>
    </location>
</feature>
<keyword evidence="15" id="KW-1185">Reference proteome</keyword>
<feature type="transmembrane region" description="Helical" evidence="12">
    <location>
        <begin position="2202"/>
        <end position="2221"/>
    </location>
</feature>
<evidence type="ECO:0000256" key="1">
    <source>
        <dbReference type="ARBA" id="ARBA00004141"/>
    </source>
</evidence>
<keyword evidence="5 10" id="KW-0479">Metal-binding</keyword>
<keyword evidence="4 12" id="KW-0812">Transmembrane</keyword>
<evidence type="ECO:0000256" key="7">
    <source>
        <dbReference type="ARBA" id="ARBA00022847"/>
    </source>
</evidence>
<dbReference type="CDD" id="cd19799">
    <property type="entry name" value="Bbox2_MYCBP2"/>
    <property type="match status" value="1"/>
</dbReference>
<feature type="transmembrane region" description="Helical" evidence="12">
    <location>
        <begin position="2117"/>
        <end position="2137"/>
    </location>
</feature>
<name>A0ABN8B735_CHISP</name>
<comment type="similarity">
    <text evidence="2">Belongs to the sodium:neurotransmitter symporter (SNF) (TC 2.A.22) family.</text>
</comment>
<keyword evidence="9 12" id="KW-0472">Membrane</keyword>
<dbReference type="CDD" id="cd16463">
    <property type="entry name" value="RING-H2_PHR"/>
    <property type="match status" value="1"/>
</dbReference>
<evidence type="ECO:0000256" key="11">
    <source>
        <dbReference type="SAM" id="MobiDB-lite"/>
    </source>
</evidence>
<evidence type="ECO:0000256" key="12">
    <source>
        <dbReference type="SAM" id="Phobius"/>
    </source>
</evidence>
<dbReference type="Gene3D" id="3.30.40.10">
    <property type="entry name" value="Zinc/RING finger domain, C3HC4 (zinc finger)"/>
    <property type="match status" value="1"/>
</dbReference>
<feature type="domain" description="RING-type" evidence="13">
    <location>
        <begin position="1775"/>
        <end position="1834"/>
    </location>
</feature>
<evidence type="ECO:0000313" key="14">
    <source>
        <dbReference type="EMBL" id="CAH0402064.1"/>
    </source>
</evidence>
<dbReference type="PROSITE" id="PS50089">
    <property type="entry name" value="ZF_RING_2"/>
    <property type="match status" value="1"/>
</dbReference>
<dbReference type="SUPFAM" id="SSF161070">
    <property type="entry name" value="SNF-like"/>
    <property type="match status" value="1"/>
</dbReference>
<feature type="region of interest" description="Disordered" evidence="11">
    <location>
        <begin position="799"/>
        <end position="821"/>
    </location>
</feature>
<organism evidence="14 15">
    <name type="scientific">Chilo suppressalis</name>
    <name type="common">Asiatic rice borer moth</name>
    <dbReference type="NCBI Taxonomy" id="168631"/>
    <lineage>
        <taxon>Eukaryota</taxon>
        <taxon>Metazoa</taxon>
        <taxon>Ecdysozoa</taxon>
        <taxon>Arthropoda</taxon>
        <taxon>Hexapoda</taxon>
        <taxon>Insecta</taxon>
        <taxon>Pterygota</taxon>
        <taxon>Neoptera</taxon>
        <taxon>Endopterygota</taxon>
        <taxon>Lepidoptera</taxon>
        <taxon>Glossata</taxon>
        <taxon>Ditrysia</taxon>
        <taxon>Pyraloidea</taxon>
        <taxon>Crambidae</taxon>
        <taxon>Crambinae</taxon>
        <taxon>Chilo</taxon>
    </lineage>
</organism>
<evidence type="ECO:0000256" key="3">
    <source>
        <dbReference type="ARBA" id="ARBA00022448"/>
    </source>
</evidence>
<evidence type="ECO:0000256" key="2">
    <source>
        <dbReference type="ARBA" id="ARBA00006459"/>
    </source>
</evidence>
<protein>
    <recommendedName>
        <fullName evidence="13">RING-type domain-containing protein</fullName>
    </recommendedName>
</protein>
<dbReference type="PROSITE" id="PS50267">
    <property type="entry name" value="NA_NEUROTRAN_SYMP_3"/>
    <property type="match status" value="1"/>
</dbReference>
<accession>A0ABN8B735</accession>
<dbReference type="SMART" id="SM01337">
    <property type="entry name" value="APC10"/>
    <property type="match status" value="1"/>
</dbReference>
<keyword evidence="3" id="KW-0813">Transport</keyword>
<feature type="transmembrane region" description="Helical" evidence="12">
    <location>
        <begin position="2149"/>
        <end position="2174"/>
    </location>
</feature>
<dbReference type="Gene3D" id="2.60.120.260">
    <property type="entry name" value="Galactose-binding domain-like"/>
    <property type="match status" value="1"/>
</dbReference>
<reference evidence="14" key="1">
    <citation type="submission" date="2021-12" db="EMBL/GenBank/DDBJ databases">
        <authorList>
            <person name="King R."/>
        </authorList>
    </citation>
    <scope>NUCLEOTIDE SEQUENCE</scope>
</reference>
<feature type="transmembrane region" description="Helical" evidence="12">
    <location>
        <begin position="2017"/>
        <end position="2037"/>
    </location>
</feature>
<feature type="compositionally biased region" description="Pro residues" evidence="11">
    <location>
        <begin position="429"/>
        <end position="443"/>
    </location>
</feature>
<sequence>MTDILFTTRLARWLSPSPFVEPGNCELVAPTTPAYPTSRVNLPVAYQHLSFEELRLASGSWGDRAEADGFTTSGRVPAERLPVRAQPDGTYLATWTPRAPGSYLFRCTLDDHPAPTDVAVAVEMTSDPLEQTAHRGPQTGVALTAPASKVRRFCARHSAGLRVRASPSLQAEEVGRVPLAANLAYVEEVSIVLSRGGTAPGSGCAPAPACRRRSAGLRVRASLSLQAEAVGRMPLAANLAYVEEVVNKDGTWVRLSEESVRAYTDNYTEVAWCLQHNRHFDRALLVPVEQYTSPLQPEYTGVWSGYGDAQGDMQSWTQEDDIDIVTSEIARLDLRSRYPSGSQTDLINESEAASLPYAYGLEPSKRSRIMHILKSDMYLPDLRCNLAFLQTEVESEKGARLAQAGTQTSPEDDSTAIHLARPPYKRASSPPPLPARVAPPPPRKLALSPAQAECLRAIFAALLWHEGIVHDAIACAAFLKFHPQLPKQGARVVTRAPSDHSVRLQRHSVEVSNAAGQYLSIHPSTLETLTRSGEEASANRVRKSEVDAHAPINEEETTEESSPSVVNVLPPALRALVALWDALCEAKQLNITTDKTKKEEGKDEEDPRPIIKVRQKKVWRSISKTPYSVQHVGYDCPVNCELCGGSGVPPPLAAHMRHVHPGCRTPTARGYDRSGVYRRADVAAPADAAVAACGQLAQASQLWYTFCEKCRDKALKAVSSVKVKTKTISDVCYERAPAVPEIDHHIIRENAVFLLDLAPLTNSESLGRVSPIHEGQARSPPTPPGSLWQPAPPFQCLPALGLAPKSNGPPDTTRYHSLGLRDLPPRVQRSISMGQTGARDLATAARKNNAPLAPVDFQLAEDSLSGEFDKEALRKLVGCGESAGAVSAFEAPHVSADALMRRPVLAFVLSRRDLHAYTQKLDGAVRINTVRQYAFEASANDNNRLASTFPAASSICPGGNALRGARTAFHAFLGSVSTLAPSLPPASAAGLQAIRSQVFSVISKVLSHPEDDAYDETLLGALHESFHSYSNKENYVWSCPDVTSWCDITVSSRQGMAGALTDGSTETFWESGDEDRNKARWVEITYPGGTTEDRPHIICVHLDNTRDTVNKTMLASFLYSGGTGEPTHMQDIEVKRLSSSCVRVRCELRGAEPAVRVRQVRVLAAPGPVLGGAAAPTRVLHGVSEADALRVFRLLTSQVFGKLLEWERSSIDSGEGPVAVDDAATNDTDLREHVVGILFAGHKLTSLQRQAARVRDDWETVLLCAEAAERHDETLRPTVHAHAQDNYCFEMLSLLLALSGSAVGCAHLAQRTELLADLLALLHTGSERVQRQVISLLRRMISEIKPQKALIAINYGNNLSTRVTLLDHLVSYLGKAITVQVKVKGAGGATPSTVVMGSSVVPTPPAAWFMRGETIKKHAHLVAKLLSDMAEDKVSASWGQETRSALALYVSQIAQVAEHDRRPARCIAAPAMWMTLAALCVCSQDHLELINGSGEGRESRRDLEARPFCSNHDDGATAAVIECRTCGPLCGECDRFLHLKRVAKTHQRQICKEEESAIRVDIHEGCGRAKLFWLLLLVDRRTLKALAEFRGMDAIEEAAVGETGFAGTCRFCCARGSTGLLAIGNVCADQQCQACNRVLGCGHMCGGVRCEPQCLPCLFGCGRDVPLRQDADDMCMICFTDPLQAAPAIQVPAHSTTQPYSTLCTEESRSVCREPPCLPCLIGCGRDVPLRQDADDMCMICFTDPLQAAPAIQVPAHSTTQPYSTLCTEESRSVCRACSGARQAFPILMVPHHYWRLALSCGHVFHLHCCKKVLANKWIGPRITFSFSQCPICKEDMNHWTLEDLLDPIRRLRDEVRRKALMRLEYEGVSVPGAPRGRPGLDPATYAMDRYAYYVCHKCERAYFGGLARCEAETSGWWEPTELVCGACSDVAGARTCPKHGADFLEYKCRYCCSVAVFFCFGTSHFCNACHDDFQRVTNIPKHLLPQCPVGPKGEQLPGSAEECPLHVQHPPTGEEFALGCVHLCTLAVTLSFNSTLRVPREAARYGGLQYALALTLALLVVALPLVLLQLAVGQLSQQDAVGLWRAVPIFKGMADNGPIQWMVKEEDWRNFLQPHIWFGAITQALLTSEVAGGYLISAGDSIYSNNDVRWTAIALIGTSIVVNWVGLIFWFSIGGSGNMETGSAAVIEQIYVVAVEKGLSIAWPLVAFAVLILSGIITMIKLGPQGSLKRLGKDLKKCRGWKLLTEDVEFLTGDPLQRVWVWVWCLAACIVASVLAWWAATVGTGSWQLAPWPPAVLTATGVLTALILVICAASAVAKQVQYDILGRCG</sequence>
<evidence type="ECO:0000313" key="15">
    <source>
        <dbReference type="Proteomes" id="UP001153292"/>
    </source>
</evidence>
<dbReference type="InterPro" id="IPR013083">
    <property type="entry name" value="Znf_RING/FYVE/PHD"/>
</dbReference>
<keyword evidence="7" id="KW-0769">Symport</keyword>
<dbReference type="PANTHER" id="PTHR45943:SF1">
    <property type="entry name" value="E3 UBIQUITIN-PROTEIN LIGASE MYCBP2"/>
    <property type="match status" value="1"/>
</dbReference>
<evidence type="ECO:0000256" key="4">
    <source>
        <dbReference type="ARBA" id="ARBA00022692"/>
    </source>
</evidence>
<dbReference type="PANTHER" id="PTHR45943">
    <property type="entry name" value="E3 UBIQUITIN-PROTEIN LIGASE MYCBP2"/>
    <property type="match status" value="1"/>
</dbReference>
<evidence type="ECO:0000256" key="10">
    <source>
        <dbReference type="PROSITE-ProRule" id="PRU00175"/>
    </source>
</evidence>
<feature type="region of interest" description="Disordered" evidence="11">
    <location>
        <begin position="422"/>
        <end position="444"/>
    </location>
</feature>
<dbReference type="SUPFAM" id="SSF49785">
    <property type="entry name" value="Galactose-binding domain-like"/>
    <property type="match status" value="1"/>
</dbReference>
<dbReference type="EMBL" id="OU963895">
    <property type="protein sequence ID" value="CAH0402064.1"/>
    <property type="molecule type" value="Genomic_DNA"/>
</dbReference>